<evidence type="ECO:0000313" key="3">
    <source>
        <dbReference type="EMBL" id="GAG50452.1"/>
    </source>
</evidence>
<accession>X0YUX9</accession>
<proteinExistence type="inferred from homology"/>
<dbReference type="Gene3D" id="3.40.50.300">
    <property type="entry name" value="P-loop containing nucleotide triphosphate hydrolases"/>
    <property type="match status" value="2"/>
</dbReference>
<feature type="non-terminal residue" evidence="3">
    <location>
        <position position="211"/>
    </location>
</feature>
<dbReference type="PANTHER" id="PTHR24220">
    <property type="entry name" value="IMPORT ATP-BINDING PROTEIN"/>
    <property type="match status" value="1"/>
</dbReference>
<gene>
    <name evidence="3" type="ORF">S01H1_80839</name>
</gene>
<dbReference type="InterPro" id="IPR003593">
    <property type="entry name" value="AAA+_ATPase"/>
</dbReference>
<feature type="domain" description="AAA+ ATPase" evidence="2">
    <location>
        <begin position="49"/>
        <end position="203"/>
    </location>
</feature>
<dbReference type="GO" id="GO:0022857">
    <property type="term" value="F:transmembrane transporter activity"/>
    <property type="evidence" value="ECO:0007669"/>
    <property type="project" value="TreeGrafter"/>
</dbReference>
<dbReference type="SUPFAM" id="SSF52540">
    <property type="entry name" value="P-loop containing nucleoside triphosphate hydrolases"/>
    <property type="match status" value="1"/>
</dbReference>
<dbReference type="InterPro" id="IPR027417">
    <property type="entry name" value="P-loop_NTPase"/>
</dbReference>
<organism evidence="3">
    <name type="scientific">marine sediment metagenome</name>
    <dbReference type="NCBI Taxonomy" id="412755"/>
    <lineage>
        <taxon>unclassified sequences</taxon>
        <taxon>metagenomes</taxon>
        <taxon>ecological metagenomes</taxon>
    </lineage>
</organism>
<dbReference type="SMART" id="SM00382">
    <property type="entry name" value="AAA"/>
    <property type="match status" value="1"/>
</dbReference>
<dbReference type="InterPro" id="IPR015854">
    <property type="entry name" value="ABC_transpr_LolD-like"/>
</dbReference>
<name>X0YUX9_9ZZZZ</name>
<dbReference type="GO" id="GO:0005886">
    <property type="term" value="C:plasma membrane"/>
    <property type="evidence" value="ECO:0007669"/>
    <property type="project" value="TreeGrafter"/>
</dbReference>
<comment type="similarity">
    <text evidence="1">Belongs to the ABC transporter superfamily.</text>
</comment>
<dbReference type="CDD" id="cd00267">
    <property type="entry name" value="ABC_ATPase"/>
    <property type="match status" value="1"/>
</dbReference>
<reference evidence="3" key="1">
    <citation type="journal article" date="2014" name="Front. Microbiol.">
        <title>High frequency of phylogenetically diverse reductive dehalogenase-homologous genes in deep subseafloor sedimentary metagenomes.</title>
        <authorList>
            <person name="Kawai M."/>
            <person name="Futagami T."/>
            <person name="Toyoda A."/>
            <person name="Takaki Y."/>
            <person name="Nishi S."/>
            <person name="Hori S."/>
            <person name="Arai W."/>
            <person name="Tsubouchi T."/>
            <person name="Morono Y."/>
            <person name="Uchiyama I."/>
            <person name="Ito T."/>
            <person name="Fujiyama A."/>
            <person name="Inagaki F."/>
            <person name="Takami H."/>
        </authorList>
    </citation>
    <scope>NUCLEOTIDE SEQUENCE</scope>
    <source>
        <strain evidence="3">Expedition CK06-06</strain>
    </source>
</reference>
<protein>
    <recommendedName>
        <fullName evidence="2">AAA+ ATPase domain-containing protein</fullName>
    </recommendedName>
</protein>
<evidence type="ECO:0000259" key="2">
    <source>
        <dbReference type="SMART" id="SM00382"/>
    </source>
</evidence>
<comment type="caution">
    <text evidence="3">The sequence shown here is derived from an EMBL/GenBank/DDBJ whole genome shotgun (WGS) entry which is preliminary data.</text>
</comment>
<sequence length="211" mass="22971">MATYSVSKSFGWQGRITEKAAQVCRMFGLTVDRLTERRITYSCKLEINDGDIVYITGPSGAGKSVLLGELERAIPASDRVNLAGIKLPSDKTLIDCIDGDLLGGLRILSTAGLNDVFCVLNQAGNLSEGQKYRFRLAMALAAGKKFIFADEFCSNLDRITAAVISYNIYKFAKRTGVTFILAASHDDILLDLSPDVLVVKELSGKTEVVYT</sequence>
<dbReference type="EMBL" id="BARS01054632">
    <property type="protein sequence ID" value="GAG50452.1"/>
    <property type="molecule type" value="Genomic_DNA"/>
</dbReference>
<dbReference type="PANTHER" id="PTHR24220:SF689">
    <property type="entry name" value="LIPOPROTEIN-RELEASING SYSTEM ATP-BINDING PROTEIN LOLD"/>
    <property type="match status" value="1"/>
</dbReference>
<evidence type="ECO:0000256" key="1">
    <source>
        <dbReference type="ARBA" id="ARBA00005417"/>
    </source>
</evidence>
<dbReference type="AlphaFoldDB" id="X0YUX9"/>